<keyword evidence="2" id="KW-1185">Reference proteome</keyword>
<name>A0A2T9Y6Y3_9FUNG</name>
<sequence>MSAIVFTSYNQYLLNTNRAAYRAEKNLITTNNSTLKLVKSKLSLNINHNFKFNLKNVSFNHFKNQNAFFFSSLCSCPLSSPIDFPSSRRYHSTFLKQNIYGFLPNLFCLSLNSSPRFTNDHLNLLSLQSKKYSYSTTSLAITQNDPLVDLNHDKNSNDLASWADLDSKFNDFTQFYLEGTAKVNLLQDQNSIISSEHQKLSESEYKLKNAISNLCTHSVNIIKNNPTKSTYQFIQALNYLIKNHFQFFKSLEYYQFIIVLLALKKIQKSISPSFVIYLINEVLSKRILICDEYPLMISILGRAGDWESATMLFDMASKYNNISDAYIRSSIMYTLLINNRIKEANYIWNQALADGQLDAQSLDDL</sequence>
<reference evidence="1 2" key="1">
    <citation type="journal article" date="2018" name="MBio">
        <title>Comparative Genomics Reveals the Core Gene Toolbox for the Fungus-Insect Symbiosis.</title>
        <authorList>
            <person name="Wang Y."/>
            <person name="Stata M."/>
            <person name="Wang W."/>
            <person name="Stajich J.E."/>
            <person name="White M.M."/>
            <person name="Moncalvo J.M."/>
        </authorList>
    </citation>
    <scope>NUCLEOTIDE SEQUENCE [LARGE SCALE GENOMIC DNA]</scope>
    <source>
        <strain evidence="1 2">SWE-8-4</strain>
    </source>
</reference>
<organism evidence="1 2">
    <name type="scientific">Smittium simulii</name>
    <dbReference type="NCBI Taxonomy" id="133385"/>
    <lineage>
        <taxon>Eukaryota</taxon>
        <taxon>Fungi</taxon>
        <taxon>Fungi incertae sedis</taxon>
        <taxon>Zoopagomycota</taxon>
        <taxon>Kickxellomycotina</taxon>
        <taxon>Harpellomycetes</taxon>
        <taxon>Harpellales</taxon>
        <taxon>Legeriomycetaceae</taxon>
        <taxon>Smittium</taxon>
    </lineage>
</organism>
<evidence type="ECO:0000313" key="1">
    <source>
        <dbReference type="EMBL" id="PVU88076.1"/>
    </source>
</evidence>
<evidence type="ECO:0000313" key="2">
    <source>
        <dbReference type="Proteomes" id="UP000245383"/>
    </source>
</evidence>
<dbReference type="AlphaFoldDB" id="A0A2T9Y6Y3"/>
<protein>
    <submittedName>
        <fullName evidence="1">Uncharacterized protein</fullName>
    </submittedName>
</protein>
<comment type="caution">
    <text evidence="1">The sequence shown here is derived from an EMBL/GenBank/DDBJ whole genome shotgun (WGS) entry which is preliminary data.</text>
</comment>
<accession>A0A2T9Y6Y3</accession>
<dbReference type="EMBL" id="MBFR01000419">
    <property type="protein sequence ID" value="PVU88076.1"/>
    <property type="molecule type" value="Genomic_DNA"/>
</dbReference>
<dbReference type="Proteomes" id="UP000245383">
    <property type="component" value="Unassembled WGS sequence"/>
</dbReference>
<proteinExistence type="predicted"/>
<gene>
    <name evidence="1" type="ORF">BB561_006041</name>
</gene>